<organism evidence="1 2">
    <name type="scientific">Escherichia coli</name>
    <dbReference type="NCBI Taxonomy" id="562"/>
    <lineage>
        <taxon>Bacteria</taxon>
        <taxon>Pseudomonadati</taxon>
        <taxon>Pseudomonadota</taxon>
        <taxon>Gammaproteobacteria</taxon>
        <taxon>Enterobacterales</taxon>
        <taxon>Enterobacteriaceae</taxon>
        <taxon>Escherichia</taxon>
    </lineage>
</organism>
<gene>
    <name evidence="1" type="ORF">NCTC7922_01539</name>
</gene>
<name>A0A377D0R5_ECOLX</name>
<dbReference type="InterPro" id="IPR021508">
    <property type="entry name" value="Gp17-like"/>
</dbReference>
<dbReference type="Gene3D" id="4.10.410.40">
    <property type="match status" value="1"/>
</dbReference>
<protein>
    <submittedName>
        <fullName evidence="1">Major tail subunit encoded within prophage CP-933V</fullName>
    </submittedName>
</protein>
<accession>A0A377D0R5</accession>
<evidence type="ECO:0000313" key="2">
    <source>
        <dbReference type="Proteomes" id="UP000254174"/>
    </source>
</evidence>
<evidence type="ECO:0000313" key="1">
    <source>
        <dbReference type="EMBL" id="STM11026.1"/>
    </source>
</evidence>
<reference evidence="1 2" key="1">
    <citation type="submission" date="2018-06" db="EMBL/GenBank/DDBJ databases">
        <authorList>
            <consortium name="Pathogen Informatics"/>
            <person name="Doyle S."/>
        </authorList>
    </citation>
    <scope>NUCLEOTIDE SEQUENCE [LARGE SCALE GENOMIC DNA]</scope>
    <source>
        <strain evidence="1 2">NCTC7922</strain>
    </source>
</reference>
<sequence>MTEADLYPHLAHLAGGQVYPYVVPLLDGRPSVALPWVVFSLISSVSADVMGGQAESSVSVQIDVYAGTVTQARQIRQDAREAIMLLAPGPSVKCRTIFRKTAVTVQPWSFRSRCDFSFFLQNPYPPRAGFLLSGGRMSALYERSQLTQVMISSAPATAETMDKAEYLRLDCTIKEVQFTAGQKQDIDVTTLCSTEQENINGLGASSEISMSGNFYLNQAQNALRDAYDNDTVYAFKVQFPSGKGFKFLAEVRQHTWSSGTNGVVAATFSLRLKGKPVSYVVPLAFVKNPRRHLP</sequence>
<dbReference type="Proteomes" id="UP000254174">
    <property type="component" value="Unassembled WGS sequence"/>
</dbReference>
<dbReference type="EMBL" id="UGFC01000005">
    <property type="protein sequence ID" value="STM11026.1"/>
    <property type="molecule type" value="Genomic_DNA"/>
</dbReference>
<proteinExistence type="predicted"/>
<dbReference type="Pfam" id="PF11367">
    <property type="entry name" value="Tail_completion_gp17"/>
    <property type="match status" value="1"/>
</dbReference>
<dbReference type="AlphaFoldDB" id="A0A377D0R5"/>